<evidence type="ECO:0000256" key="1">
    <source>
        <dbReference type="SAM" id="MobiDB-lite"/>
    </source>
</evidence>
<organism evidence="2 3">
    <name type="scientific">Streptococcus danieliae</name>
    <dbReference type="NCBI Taxonomy" id="747656"/>
    <lineage>
        <taxon>Bacteria</taxon>
        <taxon>Bacillati</taxon>
        <taxon>Bacillota</taxon>
        <taxon>Bacilli</taxon>
        <taxon>Lactobacillales</taxon>
        <taxon>Streptococcaceae</taxon>
        <taxon>Streptococcus</taxon>
    </lineage>
</organism>
<dbReference type="Proteomes" id="UP000589521">
    <property type="component" value="Unassembled WGS sequence"/>
</dbReference>
<feature type="region of interest" description="Disordered" evidence="1">
    <location>
        <begin position="14"/>
        <end position="46"/>
    </location>
</feature>
<dbReference type="AlphaFoldDB" id="A0A7Z0M856"/>
<reference evidence="2 3" key="1">
    <citation type="submission" date="2020-07" db="EMBL/GenBank/DDBJ databases">
        <title>MOT database genomes.</title>
        <authorList>
            <person name="Joseph S."/>
            <person name="Aduse-Opoku J."/>
            <person name="Hashim A."/>
            <person name="Wade W."/>
            <person name="Curtis M."/>
        </authorList>
    </citation>
    <scope>NUCLEOTIDE SEQUENCE [LARGE SCALE GENOMIC DNA]</scope>
    <source>
        <strain evidence="2 3">STR</strain>
    </source>
</reference>
<evidence type="ECO:0000313" key="2">
    <source>
        <dbReference type="EMBL" id="NYS97493.1"/>
    </source>
</evidence>
<name>A0A7Z0M856_9STRE</name>
<proteinExistence type="predicted"/>
<gene>
    <name evidence="2" type="ORF">HZY94_10210</name>
</gene>
<accession>A0A7Z0M856</accession>
<evidence type="ECO:0000313" key="3">
    <source>
        <dbReference type="Proteomes" id="UP000589521"/>
    </source>
</evidence>
<protein>
    <submittedName>
        <fullName evidence="2">Uncharacterized protein</fullName>
    </submittedName>
</protein>
<comment type="caution">
    <text evidence="2">The sequence shown here is derived from an EMBL/GenBank/DDBJ whole genome shotgun (WGS) entry which is preliminary data.</text>
</comment>
<dbReference type="RefSeq" id="WP_179926010.1">
    <property type="nucleotide sequence ID" value="NZ_JACBXX010000262.1"/>
</dbReference>
<dbReference type="EMBL" id="JACBXX010000262">
    <property type="protein sequence ID" value="NYS97493.1"/>
    <property type="molecule type" value="Genomic_DNA"/>
</dbReference>
<sequence>MILTDTDLQKIQGGGALSLIDLEHQRRRPKGEIRLPPPIKPKPEIM</sequence>